<dbReference type="Proteomes" id="UP000001307">
    <property type="component" value="Unassembled WGS sequence"/>
</dbReference>
<sequence length="546" mass="60433">MKCPFVSSVSTGLFKRSNITLASALNHCPFIRQQRSLTITPENNILTKSKTAVSDERNCPYIHGQTVERPRSSELLARARSRSPALELANIWNTGPVTNIETADVPKSDVLQDIYQETPGSIRKNPVPGKIPEVWAESMHIQLQKKKDEGTYRNLMTVNKSTQRAPLLEKIDSKVVYPLVRESYCSNDYLSMSSHPTVIKAAVHAAEKHGTGAGGTRNISGTSELTVALEREISSWHQAEDALIFNGCYPANDATLSTLLGRRFPGAQCFSDSGNHASMIQEEQADPSNRLFTFRHDSPEHLEELLREEYLKDPYLPRIVAFESVHSMGGNIQRISELADVAHQYGALTFCDEVHAVGLYGHTGAGIAEVERVRKKIDIISGTLGKGVGGFGGYIAGPSLLVDQVRQHAPGFIFTTAMPPTVLASNIASIRILKGPEGRQLRDQHWEAVNALRDELDDFGIEYKKPARASHITAVELNSTWLADQVMDELDRRGFYVQAIKSPTVPLGEEMLRLTVSPRHLRNPQSIPRFASELFNTINAYQTVAN</sequence>
<dbReference type="FunCoup" id="E4XU39">
    <property type="interactions" value="1"/>
</dbReference>
<dbReference type="UniPathway" id="UPA00251">
    <property type="reaction ID" value="UER00375"/>
</dbReference>
<comment type="pathway">
    <text evidence="2 14">Porphyrin-containing compound metabolism; protoporphyrin-IX biosynthesis; 5-aminolevulinate from glycine: step 1/1.</text>
</comment>
<evidence type="ECO:0000256" key="12">
    <source>
        <dbReference type="ARBA" id="ARBA00049013"/>
    </source>
</evidence>
<organism evidence="16">
    <name type="scientific">Oikopleura dioica</name>
    <name type="common">Tunicate</name>
    <dbReference type="NCBI Taxonomy" id="34765"/>
    <lineage>
        <taxon>Eukaryota</taxon>
        <taxon>Metazoa</taxon>
        <taxon>Chordata</taxon>
        <taxon>Tunicata</taxon>
        <taxon>Appendicularia</taxon>
        <taxon>Copelata</taxon>
        <taxon>Oikopleuridae</taxon>
        <taxon>Oikopleura</taxon>
    </lineage>
</organism>
<evidence type="ECO:0000256" key="11">
    <source>
        <dbReference type="ARBA" id="ARBA00032773"/>
    </source>
</evidence>
<dbReference type="AlphaFoldDB" id="E4XU39"/>
<comment type="cofactor">
    <cofactor evidence="1 13">
        <name>pyridoxal 5'-phosphate</name>
        <dbReference type="ChEBI" id="CHEBI:597326"/>
    </cofactor>
</comment>
<dbReference type="GO" id="GO:0005739">
    <property type="term" value="C:mitochondrion"/>
    <property type="evidence" value="ECO:0007669"/>
    <property type="project" value="TreeGrafter"/>
</dbReference>
<comment type="similarity">
    <text evidence="3 13">Belongs to the class-II pyridoxal-phosphate-dependent aminotransferase family.</text>
</comment>
<keyword evidence="8 14" id="KW-0012">Acyltransferase</keyword>
<evidence type="ECO:0000256" key="9">
    <source>
        <dbReference type="ARBA" id="ARBA00031691"/>
    </source>
</evidence>
<keyword evidence="5 14" id="KW-0808">Transferase</keyword>
<accession>E4XU39</accession>
<dbReference type="EMBL" id="FN653171">
    <property type="protein sequence ID" value="CBY13236.1"/>
    <property type="molecule type" value="Genomic_DNA"/>
</dbReference>
<keyword evidence="17" id="KW-1185">Reference proteome</keyword>
<dbReference type="InterPro" id="IPR050087">
    <property type="entry name" value="AON_synthase_class-II"/>
</dbReference>
<dbReference type="NCBIfam" id="TIGR01821">
    <property type="entry name" value="5aminolev_synth"/>
    <property type="match status" value="1"/>
</dbReference>
<dbReference type="InterPro" id="IPR015422">
    <property type="entry name" value="PyrdxlP-dep_Trfase_small"/>
</dbReference>
<protein>
    <recommendedName>
        <fullName evidence="4 14">5-aminolevulinate synthase</fullName>
        <ecNumber evidence="4 14">2.3.1.37</ecNumber>
    </recommendedName>
    <alternativeName>
        <fullName evidence="9 14">5-aminolevulinic acid synthase</fullName>
    </alternativeName>
    <alternativeName>
        <fullName evidence="10 14">Delta-ALA synthase</fullName>
    </alternativeName>
    <alternativeName>
        <fullName evidence="11 14">Delta-aminolevulinate synthase</fullName>
    </alternativeName>
</protein>
<dbReference type="GO" id="GO:0003870">
    <property type="term" value="F:5-aminolevulinate synthase activity"/>
    <property type="evidence" value="ECO:0007669"/>
    <property type="project" value="UniProtKB-EC"/>
</dbReference>
<evidence type="ECO:0000313" key="17">
    <source>
        <dbReference type="Proteomes" id="UP000001307"/>
    </source>
</evidence>
<evidence type="ECO:0000313" key="16">
    <source>
        <dbReference type="EMBL" id="CBY13236.1"/>
    </source>
</evidence>
<evidence type="ECO:0000256" key="6">
    <source>
        <dbReference type="ARBA" id="ARBA00022898"/>
    </source>
</evidence>
<dbReference type="EC" id="2.3.1.37" evidence="4 14"/>
<gene>
    <name evidence="16" type="ORF">GSOID_T00004013001</name>
</gene>
<dbReference type="PANTHER" id="PTHR13693:SF102">
    <property type="entry name" value="2-AMINO-3-KETOBUTYRATE COENZYME A LIGASE, MITOCHONDRIAL"/>
    <property type="match status" value="1"/>
</dbReference>
<evidence type="ECO:0000256" key="10">
    <source>
        <dbReference type="ARBA" id="ARBA00031945"/>
    </source>
</evidence>
<dbReference type="InterPro" id="IPR015421">
    <property type="entry name" value="PyrdxlP-dep_Trfase_major"/>
</dbReference>
<keyword evidence="6 13" id="KW-0663">Pyridoxal phosphate</keyword>
<dbReference type="InterPro" id="IPR001917">
    <property type="entry name" value="Aminotrans_II_pyridoxalP_BS"/>
</dbReference>
<reference evidence="16" key="1">
    <citation type="journal article" date="2010" name="Science">
        <title>Plasticity of animal genome architecture unmasked by rapid evolution of a pelagic tunicate.</title>
        <authorList>
            <person name="Denoeud F."/>
            <person name="Henriet S."/>
            <person name="Mungpakdee S."/>
            <person name="Aury J.M."/>
            <person name="Da Silva C."/>
            <person name="Brinkmann H."/>
            <person name="Mikhaleva J."/>
            <person name="Olsen L.C."/>
            <person name="Jubin C."/>
            <person name="Canestro C."/>
            <person name="Bouquet J.M."/>
            <person name="Danks G."/>
            <person name="Poulain J."/>
            <person name="Campsteijn C."/>
            <person name="Adamski M."/>
            <person name="Cross I."/>
            <person name="Yadetie F."/>
            <person name="Muffato M."/>
            <person name="Louis A."/>
            <person name="Butcher S."/>
            <person name="Tsagkogeorga G."/>
            <person name="Konrad A."/>
            <person name="Singh S."/>
            <person name="Jensen M.F."/>
            <person name="Cong E.H."/>
            <person name="Eikeseth-Otteraa H."/>
            <person name="Noel B."/>
            <person name="Anthouard V."/>
            <person name="Porcel B.M."/>
            <person name="Kachouri-Lafond R."/>
            <person name="Nishino A."/>
            <person name="Ugolini M."/>
            <person name="Chourrout P."/>
            <person name="Nishida H."/>
            <person name="Aasland R."/>
            <person name="Huzurbazar S."/>
            <person name="Westhof E."/>
            <person name="Delsuc F."/>
            <person name="Lehrach H."/>
            <person name="Reinhardt R."/>
            <person name="Weissenbach J."/>
            <person name="Roy S.W."/>
            <person name="Artiguenave F."/>
            <person name="Postlethwait J.H."/>
            <person name="Manak J.R."/>
            <person name="Thompson E.M."/>
            <person name="Jaillon O."/>
            <person name="Du Pasquier L."/>
            <person name="Boudinot P."/>
            <person name="Liberles D.A."/>
            <person name="Volff J.N."/>
            <person name="Philippe H."/>
            <person name="Lenhard B."/>
            <person name="Roest Crollius H."/>
            <person name="Wincker P."/>
            <person name="Chourrout D."/>
        </authorList>
    </citation>
    <scope>NUCLEOTIDE SEQUENCE [LARGE SCALE GENOMIC DNA]</scope>
</reference>
<evidence type="ECO:0000256" key="3">
    <source>
        <dbReference type="ARBA" id="ARBA00008392"/>
    </source>
</evidence>
<evidence type="ECO:0000256" key="1">
    <source>
        <dbReference type="ARBA" id="ARBA00001933"/>
    </source>
</evidence>
<evidence type="ECO:0000256" key="8">
    <source>
        <dbReference type="ARBA" id="ARBA00023315"/>
    </source>
</evidence>
<keyword evidence="7 14" id="KW-0350">Heme biosynthesis</keyword>
<dbReference type="OrthoDB" id="10263824at2759"/>
<dbReference type="InterPro" id="IPR015424">
    <property type="entry name" value="PyrdxlP-dep_Trfase"/>
</dbReference>
<dbReference type="GO" id="GO:0030170">
    <property type="term" value="F:pyridoxal phosphate binding"/>
    <property type="evidence" value="ECO:0007669"/>
    <property type="project" value="UniProtKB-UniRule"/>
</dbReference>
<evidence type="ECO:0000256" key="13">
    <source>
        <dbReference type="RuleBase" id="RU003693"/>
    </source>
</evidence>
<dbReference type="GO" id="GO:0006782">
    <property type="term" value="P:protoporphyrinogen IX biosynthetic process"/>
    <property type="evidence" value="ECO:0007669"/>
    <property type="project" value="UniProtKB-UniRule"/>
</dbReference>
<feature type="domain" description="Aminotransferase class I/classII large" evidence="15">
    <location>
        <begin position="185"/>
        <end position="516"/>
    </location>
</feature>
<evidence type="ECO:0000256" key="5">
    <source>
        <dbReference type="ARBA" id="ARBA00022679"/>
    </source>
</evidence>
<proteinExistence type="inferred from homology"/>
<dbReference type="Pfam" id="PF00155">
    <property type="entry name" value="Aminotran_1_2"/>
    <property type="match status" value="1"/>
</dbReference>
<evidence type="ECO:0000256" key="4">
    <source>
        <dbReference type="ARBA" id="ARBA00013257"/>
    </source>
</evidence>
<dbReference type="PROSITE" id="PS00599">
    <property type="entry name" value="AA_TRANSFER_CLASS_2"/>
    <property type="match status" value="1"/>
</dbReference>
<name>E4XU39_OIKDI</name>
<dbReference type="InterPro" id="IPR004839">
    <property type="entry name" value="Aminotransferase_I/II_large"/>
</dbReference>
<dbReference type="Gene3D" id="3.40.640.10">
    <property type="entry name" value="Type I PLP-dependent aspartate aminotransferase-like (Major domain)"/>
    <property type="match status" value="1"/>
</dbReference>
<dbReference type="PANTHER" id="PTHR13693">
    <property type="entry name" value="CLASS II AMINOTRANSFERASE/8-AMINO-7-OXONONANOATE SYNTHASE"/>
    <property type="match status" value="1"/>
</dbReference>
<evidence type="ECO:0000259" key="15">
    <source>
        <dbReference type="Pfam" id="PF00155"/>
    </source>
</evidence>
<dbReference type="SUPFAM" id="SSF53383">
    <property type="entry name" value="PLP-dependent transferases"/>
    <property type="match status" value="1"/>
</dbReference>
<evidence type="ECO:0000256" key="2">
    <source>
        <dbReference type="ARBA" id="ARBA00005029"/>
    </source>
</evidence>
<dbReference type="InterPro" id="IPR010961">
    <property type="entry name" value="4pyrrol_synth_NH2levulA_synth"/>
</dbReference>
<evidence type="ECO:0000256" key="7">
    <source>
        <dbReference type="ARBA" id="ARBA00023133"/>
    </source>
</evidence>
<evidence type="ECO:0000256" key="14">
    <source>
        <dbReference type="RuleBase" id="RU910713"/>
    </source>
</evidence>
<comment type="catalytic activity">
    <reaction evidence="12">
        <text>succinyl-CoA + glycine + H(+) = 5-aminolevulinate + CO2 + CoA</text>
        <dbReference type="Rhea" id="RHEA:12921"/>
        <dbReference type="ChEBI" id="CHEBI:15378"/>
        <dbReference type="ChEBI" id="CHEBI:16526"/>
        <dbReference type="ChEBI" id="CHEBI:57287"/>
        <dbReference type="ChEBI" id="CHEBI:57292"/>
        <dbReference type="ChEBI" id="CHEBI:57305"/>
        <dbReference type="ChEBI" id="CHEBI:356416"/>
        <dbReference type="EC" id="2.3.1.37"/>
    </reaction>
    <physiologicalReaction direction="left-to-right" evidence="12">
        <dbReference type="Rhea" id="RHEA:12922"/>
    </physiologicalReaction>
</comment>
<dbReference type="Gene3D" id="3.90.1150.10">
    <property type="entry name" value="Aspartate Aminotransferase, domain 1"/>
    <property type="match status" value="1"/>
</dbReference>
<dbReference type="InParanoid" id="E4XU39"/>